<reference evidence="1" key="1">
    <citation type="submission" date="2014-11" db="EMBL/GenBank/DDBJ databases">
        <authorList>
            <person name="Amaro Gonzalez C."/>
        </authorList>
    </citation>
    <scope>NUCLEOTIDE SEQUENCE</scope>
</reference>
<accession>A0A0E9T110</accession>
<organism evidence="1">
    <name type="scientific">Anguilla anguilla</name>
    <name type="common">European freshwater eel</name>
    <name type="synonym">Muraena anguilla</name>
    <dbReference type="NCBI Taxonomy" id="7936"/>
    <lineage>
        <taxon>Eukaryota</taxon>
        <taxon>Metazoa</taxon>
        <taxon>Chordata</taxon>
        <taxon>Craniata</taxon>
        <taxon>Vertebrata</taxon>
        <taxon>Euteleostomi</taxon>
        <taxon>Actinopterygii</taxon>
        <taxon>Neopterygii</taxon>
        <taxon>Teleostei</taxon>
        <taxon>Anguilliformes</taxon>
        <taxon>Anguillidae</taxon>
        <taxon>Anguilla</taxon>
    </lineage>
</organism>
<sequence>MTPIYIYFWHCREIFRPFDLNGQNAGGRGHCGSEPVIWVFCTHAMLQ</sequence>
<name>A0A0E9T110_ANGAN</name>
<reference evidence="1" key="2">
    <citation type="journal article" date="2015" name="Fish Shellfish Immunol.">
        <title>Early steps in the European eel (Anguilla anguilla)-Vibrio vulnificus interaction in the gills: Role of the RtxA13 toxin.</title>
        <authorList>
            <person name="Callol A."/>
            <person name="Pajuelo D."/>
            <person name="Ebbesson L."/>
            <person name="Teles M."/>
            <person name="MacKenzie S."/>
            <person name="Amaro C."/>
        </authorList>
    </citation>
    <scope>NUCLEOTIDE SEQUENCE</scope>
</reference>
<protein>
    <submittedName>
        <fullName evidence="1">Uncharacterized protein</fullName>
    </submittedName>
</protein>
<dbReference type="EMBL" id="GBXM01061341">
    <property type="protein sequence ID" value="JAH47236.1"/>
    <property type="molecule type" value="Transcribed_RNA"/>
</dbReference>
<evidence type="ECO:0000313" key="1">
    <source>
        <dbReference type="EMBL" id="JAH47236.1"/>
    </source>
</evidence>
<proteinExistence type="predicted"/>
<dbReference type="AlphaFoldDB" id="A0A0E9T110"/>